<gene>
    <name evidence="2" type="ORF">RW095_03270</name>
</gene>
<dbReference type="InterPro" id="IPR025979">
    <property type="entry name" value="ChrR-like_cupin_dom"/>
</dbReference>
<reference evidence="2 3" key="1">
    <citation type="submission" date="2023-10" db="EMBL/GenBank/DDBJ databases">
        <title>Surface-active antibiotics is a multifunctional adaptation for post-fire microbes.</title>
        <authorList>
            <person name="Liu M.D."/>
            <person name="Du Y."/>
            <person name="Koupaei S.K."/>
            <person name="Kim N.R."/>
            <person name="Zhang W."/>
            <person name="Traxler M.F."/>
        </authorList>
    </citation>
    <scope>NUCLEOTIDE SEQUENCE [LARGE SCALE GENOMIC DNA]</scope>
    <source>
        <strain evidence="2 3">F3</strain>
    </source>
</reference>
<dbReference type="Proteomes" id="UP001302652">
    <property type="component" value="Chromosome 3"/>
</dbReference>
<dbReference type="Gene3D" id="2.60.120.10">
    <property type="entry name" value="Jelly Rolls"/>
    <property type="match status" value="1"/>
</dbReference>
<evidence type="ECO:0000259" key="1">
    <source>
        <dbReference type="Pfam" id="PF12973"/>
    </source>
</evidence>
<keyword evidence="3" id="KW-1185">Reference proteome</keyword>
<dbReference type="InterPro" id="IPR011051">
    <property type="entry name" value="RmlC_Cupin_sf"/>
</dbReference>
<dbReference type="SUPFAM" id="SSF51182">
    <property type="entry name" value="RmlC-like cupins"/>
    <property type="match status" value="1"/>
</dbReference>
<protein>
    <submittedName>
        <fullName evidence="2">Cupin domain-containing protein</fullName>
    </submittedName>
</protein>
<evidence type="ECO:0000313" key="2">
    <source>
        <dbReference type="EMBL" id="WOD14497.1"/>
    </source>
</evidence>
<name>A0ABZ0EE63_9BURK</name>
<dbReference type="InterPro" id="IPR014710">
    <property type="entry name" value="RmlC-like_jellyroll"/>
</dbReference>
<evidence type="ECO:0000313" key="3">
    <source>
        <dbReference type="Proteomes" id="UP001302652"/>
    </source>
</evidence>
<dbReference type="RefSeq" id="WP_317016397.1">
    <property type="nucleotide sequence ID" value="NZ_CP136511.1"/>
</dbReference>
<dbReference type="Pfam" id="PF12973">
    <property type="entry name" value="Cupin_7"/>
    <property type="match status" value="1"/>
</dbReference>
<dbReference type="EMBL" id="CP136511">
    <property type="protein sequence ID" value="WOD14497.1"/>
    <property type="molecule type" value="Genomic_DNA"/>
</dbReference>
<accession>A0ABZ0EE63</accession>
<sequence>MLHLTKAARQFAETSFPGIRSCVVWGENGEGADIVEFKAGARFPLHDHEAPEQVLMLSRRIRFGNVVLSAGDYLKIGPGEEHDAEALEDSLFFLAHEGGIVLKG</sequence>
<proteinExistence type="predicted"/>
<organism evidence="2 3">
    <name type="scientific">Paraburkholderia kirstenboschensis</name>
    <dbReference type="NCBI Taxonomy" id="1245436"/>
    <lineage>
        <taxon>Bacteria</taxon>
        <taxon>Pseudomonadati</taxon>
        <taxon>Pseudomonadota</taxon>
        <taxon>Betaproteobacteria</taxon>
        <taxon>Burkholderiales</taxon>
        <taxon>Burkholderiaceae</taxon>
        <taxon>Paraburkholderia</taxon>
    </lineage>
</organism>
<feature type="domain" description="ChrR-like cupin" evidence="1">
    <location>
        <begin position="16"/>
        <end position="96"/>
    </location>
</feature>